<protein>
    <submittedName>
        <fullName evidence="2">Uncharacterized protein</fullName>
    </submittedName>
</protein>
<dbReference type="EMBL" id="PGOL01001353">
    <property type="protein sequence ID" value="PKI58686.1"/>
    <property type="molecule type" value="Genomic_DNA"/>
</dbReference>
<evidence type="ECO:0000313" key="5">
    <source>
        <dbReference type="Proteomes" id="UP000233551"/>
    </source>
</evidence>
<dbReference type="Proteomes" id="UP000197138">
    <property type="component" value="Unassembled WGS sequence"/>
</dbReference>
<gene>
    <name evidence="2" type="ORF">CDL15_Pgr011863</name>
    <name evidence="3" type="ORF">CRG98_020952</name>
</gene>
<sequence length="100" mass="10724">MTKIRSPVTAVGTAIIVLLLLVSMWPTEARRLPDDEDHDRDMVGLLLHSLQKGPVRPPGTGCSNIPKTGPPCIQNRNFAGRSVAPLNTYPGHVVQFGSAA</sequence>
<keyword evidence="1" id="KW-0732">Signal</keyword>
<proteinExistence type="predicted"/>
<accession>A0A218XFC3</accession>
<keyword evidence="5" id="KW-1185">Reference proteome</keyword>
<dbReference type="PANTHER" id="PTHR33592:SF10">
    <property type="entry name" value="TRANSMEMBRANE PROTEIN"/>
    <property type="match status" value="1"/>
</dbReference>
<evidence type="ECO:0000313" key="3">
    <source>
        <dbReference type="EMBL" id="PKI58686.1"/>
    </source>
</evidence>
<evidence type="ECO:0000313" key="4">
    <source>
        <dbReference type="Proteomes" id="UP000197138"/>
    </source>
</evidence>
<dbReference type="AlphaFoldDB" id="A0A218XFC3"/>
<feature type="chain" id="PRO_5014071945" evidence="1">
    <location>
        <begin position="30"/>
        <end position="100"/>
    </location>
</feature>
<feature type="signal peptide" evidence="1">
    <location>
        <begin position="1"/>
        <end position="29"/>
    </location>
</feature>
<reference evidence="4" key="1">
    <citation type="journal article" date="2017" name="Plant J.">
        <title>The pomegranate (Punica granatum L.) genome and the genomics of punicalagin biosynthesis.</title>
        <authorList>
            <person name="Qin G."/>
            <person name="Xu C."/>
            <person name="Ming R."/>
            <person name="Tang H."/>
            <person name="Guyot R."/>
            <person name="Kramer E.M."/>
            <person name="Hu Y."/>
            <person name="Yi X."/>
            <person name="Qi Y."/>
            <person name="Xu X."/>
            <person name="Gao Z."/>
            <person name="Pan H."/>
            <person name="Jian J."/>
            <person name="Tian Y."/>
            <person name="Yue Z."/>
            <person name="Xu Y."/>
        </authorList>
    </citation>
    <scope>NUCLEOTIDE SEQUENCE [LARGE SCALE GENOMIC DNA]</scope>
    <source>
        <strain evidence="4">cv. Dabenzi</strain>
    </source>
</reference>
<dbReference type="EMBL" id="MTKT01001935">
    <property type="protein sequence ID" value="OWM83181.1"/>
    <property type="molecule type" value="Genomic_DNA"/>
</dbReference>
<dbReference type="Proteomes" id="UP000233551">
    <property type="component" value="Unassembled WGS sequence"/>
</dbReference>
<name>A0A218XFC3_PUNGR</name>
<comment type="caution">
    <text evidence="2">The sequence shown here is derived from an EMBL/GenBank/DDBJ whole genome shotgun (WGS) entry which is preliminary data.</text>
</comment>
<evidence type="ECO:0000256" key="1">
    <source>
        <dbReference type="SAM" id="SignalP"/>
    </source>
</evidence>
<dbReference type="PANTHER" id="PTHR33592">
    <property type="entry name" value="TRANSMEMBRANE PROTEIN"/>
    <property type="match status" value="1"/>
</dbReference>
<evidence type="ECO:0000313" key="2">
    <source>
        <dbReference type="EMBL" id="OWM83181.1"/>
    </source>
</evidence>
<reference evidence="3 5" key="3">
    <citation type="submission" date="2017-11" db="EMBL/GenBank/DDBJ databases">
        <title>De-novo sequencing of pomegranate (Punica granatum L.) genome.</title>
        <authorList>
            <person name="Akparov Z."/>
            <person name="Amiraslanov A."/>
            <person name="Hajiyeva S."/>
            <person name="Abbasov M."/>
            <person name="Kaur K."/>
            <person name="Hamwieh A."/>
            <person name="Solovyev V."/>
            <person name="Salamov A."/>
            <person name="Braich B."/>
            <person name="Kosarev P."/>
            <person name="Mahmoud A."/>
            <person name="Hajiyev E."/>
            <person name="Babayeva S."/>
            <person name="Izzatullayeva V."/>
            <person name="Mammadov A."/>
            <person name="Mammadov A."/>
            <person name="Sharifova S."/>
            <person name="Ojaghi J."/>
            <person name="Eynullazada K."/>
            <person name="Bayramov B."/>
            <person name="Abdulazimova A."/>
            <person name="Shahmuradov I."/>
        </authorList>
    </citation>
    <scope>NUCLEOTIDE SEQUENCE [LARGE SCALE GENOMIC DNA]</scope>
    <source>
        <strain evidence="3">AG2017</strain>
        <strain evidence="5">cv. AG2017</strain>
        <tissue evidence="3">Leaf</tissue>
    </source>
</reference>
<organism evidence="2 4">
    <name type="scientific">Punica granatum</name>
    <name type="common">Pomegranate</name>
    <dbReference type="NCBI Taxonomy" id="22663"/>
    <lineage>
        <taxon>Eukaryota</taxon>
        <taxon>Viridiplantae</taxon>
        <taxon>Streptophyta</taxon>
        <taxon>Embryophyta</taxon>
        <taxon>Tracheophyta</taxon>
        <taxon>Spermatophyta</taxon>
        <taxon>Magnoliopsida</taxon>
        <taxon>eudicotyledons</taxon>
        <taxon>Gunneridae</taxon>
        <taxon>Pentapetalae</taxon>
        <taxon>rosids</taxon>
        <taxon>malvids</taxon>
        <taxon>Myrtales</taxon>
        <taxon>Lythraceae</taxon>
        <taxon>Punica</taxon>
    </lineage>
</organism>
<reference evidence="2" key="2">
    <citation type="submission" date="2017-06" db="EMBL/GenBank/DDBJ databases">
        <title>The pomegranate genome and the genomics of punicalagin biosynthesis.</title>
        <authorList>
            <person name="Xu C."/>
        </authorList>
    </citation>
    <scope>NUCLEOTIDE SEQUENCE [LARGE SCALE GENOMIC DNA]</scope>
    <source>
        <tissue evidence="2">Fresh leaf</tissue>
    </source>
</reference>